<dbReference type="InterPro" id="IPR016181">
    <property type="entry name" value="Acyl_CoA_acyltransferase"/>
</dbReference>
<evidence type="ECO:0008006" key="3">
    <source>
        <dbReference type="Google" id="ProtNLM"/>
    </source>
</evidence>
<organism evidence="1 2">
    <name type="scientific">Desulforamulus ruminis (strain ATCC 23193 / DSM 2154 / NCIMB 8452 / DL)</name>
    <name type="common">Desulfotomaculum ruminis</name>
    <dbReference type="NCBI Taxonomy" id="696281"/>
    <lineage>
        <taxon>Bacteria</taxon>
        <taxon>Bacillati</taxon>
        <taxon>Bacillota</taxon>
        <taxon>Clostridia</taxon>
        <taxon>Eubacteriales</taxon>
        <taxon>Peptococcaceae</taxon>
        <taxon>Desulforamulus</taxon>
    </lineage>
</organism>
<gene>
    <name evidence="1" type="ordered locus">Desru_2911</name>
</gene>
<dbReference type="eggNOG" id="COG3153">
    <property type="taxonomic scope" value="Bacteria"/>
</dbReference>
<evidence type="ECO:0000313" key="1">
    <source>
        <dbReference type="EMBL" id="AEG61125.1"/>
    </source>
</evidence>
<dbReference type="KEGG" id="dru:Desru_2911"/>
<dbReference type="AlphaFoldDB" id="F6DT20"/>
<dbReference type="PANTHER" id="PTHR41368:SF1">
    <property type="entry name" value="PROTEIN YGHO"/>
    <property type="match status" value="1"/>
</dbReference>
<dbReference type="EMBL" id="CP002780">
    <property type="protein sequence ID" value="AEG61125.1"/>
    <property type="molecule type" value="Genomic_DNA"/>
</dbReference>
<keyword evidence="2" id="KW-1185">Reference proteome</keyword>
<name>F6DT20_DESRL</name>
<dbReference type="InterPro" id="IPR039968">
    <property type="entry name" value="BcerS-like"/>
</dbReference>
<sequence>MITVMKVRGEKHFNSFIQLPRKMYRQDPFWTPVSDASQRQIFNVQANPVLRHLDCELYLALDEQQQPVGRIAAITDDLLQDQKVGLFGCFETIDDIEVARALLNAATESLAARGKREMQGPATINTNQQVGLLVDGFESPPMFLMPYNPPYYGPLLEELGCSKKLDLFSYVWQPEHTESNTKLGAVAKRAAKIPGIRLRPINLRDPWGEGGRVAEMHNRSMTNQWGFVPMNQEEGAAFLTGIRSFADPELLVFCEVDQKAIGVFIILPDLGPQLRAAKNSPGRRIGRPTSVRVGILAVVPEYRSRGVVALFIDHAIRVMNRKGYKQAELSLVMDSNFQMNSIITGSVGSKVNKVFRVYTKEIK</sequence>
<reference evidence="2" key="1">
    <citation type="submission" date="2011-05" db="EMBL/GenBank/DDBJ databases">
        <title>Complete sequence of Desulfotomaculum ruminis DSM 2154.</title>
        <authorList>
            <person name="Lucas S."/>
            <person name="Copeland A."/>
            <person name="Lapidus A."/>
            <person name="Cheng J.-F."/>
            <person name="Goodwin L."/>
            <person name="Pitluck S."/>
            <person name="Lu M."/>
            <person name="Detter J.C."/>
            <person name="Han C."/>
            <person name="Tapia R."/>
            <person name="Land M."/>
            <person name="Hauser L."/>
            <person name="Kyrpides N."/>
            <person name="Ivanova N."/>
            <person name="Mikhailova N."/>
            <person name="Pagani I."/>
            <person name="Stams A.J.M."/>
            <person name="Plugge C.M."/>
            <person name="Muyzer G."/>
            <person name="Kuever J."/>
            <person name="Parshina S.N."/>
            <person name="Ivanova A.E."/>
            <person name="Nazina T.N."/>
            <person name="Brambilla E."/>
            <person name="Spring S."/>
            <person name="Klenk H.-P."/>
            <person name="Woyke T."/>
        </authorList>
    </citation>
    <scope>NUCLEOTIDE SEQUENCE [LARGE SCALE GENOMIC DNA]</scope>
    <source>
        <strain evidence="2">ATCC 23193 / DSM 2154 / NCIB 8452 / DL</strain>
    </source>
</reference>
<dbReference type="HOGENOM" id="CLU_053649_0_0_9"/>
<proteinExistence type="predicted"/>
<protein>
    <recommendedName>
        <fullName evidence="3">N-acetyltransferase domain-containing protein</fullName>
    </recommendedName>
</protein>
<dbReference type="SUPFAM" id="SSF55729">
    <property type="entry name" value="Acyl-CoA N-acyltransferases (Nat)"/>
    <property type="match status" value="1"/>
</dbReference>
<dbReference type="OrthoDB" id="9806005at2"/>
<dbReference type="PANTHER" id="PTHR41368">
    <property type="entry name" value="PROTEIN YGHO"/>
    <property type="match status" value="1"/>
</dbReference>
<dbReference type="STRING" id="696281.Desru_2911"/>
<dbReference type="CDD" id="cd04301">
    <property type="entry name" value="NAT_SF"/>
    <property type="match status" value="1"/>
</dbReference>
<dbReference type="Proteomes" id="UP000009234">
    <property type="component" value="Chromosome"/>
</dbReference>
<dbReference type="RefSeq" id="WP_013842877.1">
    <property type="nucleotide sequence ID" value="NC_015589.1"/>
</dbReference>
<dbReference type="Gene3D" id="3.40.630.30">
    <property type="match status" value="1"/>
</dbReference>
<reference evidence="1 2" key="2">
    <citation type="journal article" date="2012" name="Stand. Genomic Sci.">
        <title>Complete genome sequence of the sulfate-reducing firmicute Desulfotomaculum ruminis type strain (DL(T)).</title>
        <authorList>
            <person name="Spring S."/>
            <person name="Visser M."/>
            <person name="Lu M."/>
            <person name="Copeland A."/>
            <person name="Lapidus A."/>
            <person name="Lucas S."/>
            <person name="Cheng J.F."/>
            <person name="Han C."/>
            <person name="Tapia R."/>
            <person name="Goodwin L.A."/>
            <person name="Pitluck S."/>
            <person name="Ivanova N."/>
            <person name="Land M."/>
            <person name="Hauser L."/>
            <person name="Larimer F."/>
            <person name="Rohde M."/>
            <person name="Goker M."/>
            <person name="Detter J.C."/>
            <person name="Kyrpides N.C."/>
            <person name="Woyke T."/>
            <person name="Schaap P.J."/>
            <person name="Plugge C.M."/>
            <person name="Muyzer G."/>
            <person name="Kuever J."/>
            <person name="Pereira I.A."/>
            <person name="Parshina S.N."/>
            <person name="Bernier-Latmani R."/>
            <person name="Stams A.J."/>
            <person name="Klenk H.P."/>
        </authorList>
    </citation>
    <scope>NUCLEOTIDE SEQUENCE [LARGE SCALE GENOMIC DNA]</scope>
    <source>
        <strain evidence="2">ATCC 23193 / DSM 2154 / NCIB 8452 / DL</strain>
    </source>
</reference>
<evidence type="ECO:0000313" key="2">
    <source>
        <dbReference type="Proteomes" id="UP000009234"/>
    </source>
</evidence>
<accession>F6DT20</accession>